<comment type="caution">
    <text evidence="7">The sequence shown here is derived from an EMBL/GenBank/DDBJ whole genome shotgun (WGS) entry which is preliminary data.</text>
</comment>
<keyword evidence="2" id="KW-0813">Transport</keyword>
<proteinExistence type="inferred from homology"/>
<protein>
    <submittedName>
        <fullName evidence="7">ABC transporter ATP-binding protein</fullName>
    </submittedName>
</protein>
<feature type="domain" description="ABC transporter" evidence="6">
    <location>
        <begin position="6"/>
        <end position="237"/>
    </location>
</feature>
<keyword evidence="4 7" id="KW-0067">ATP-binding</keyword>
<dbReference type="GO" id="GO:0005524">
    <property type="term" value="F:ATP binding"/>
    <property type="evidence" value="ECO:0007669"/>
    <property type="project" value="UniProtKB-KW"/>
</dbReference>
<reference evidence="7 8" key="1">
    <citation type="submission" date="2019-10" db="EMBL/GenBank/DDBJ databases">
        <title>Whole genome shotgun sequence of Acrocarpospora pleiomorpha NBRC 16267.</title>
        <authorList>
            <person name="Ichikawa N."/>
            <person name="Kimura A."/>
            <person name="Kitahashi Y."/>
            <person name="Komaki H."/>
            <person name="Oguchi A."/>
        </authorList>
    </citation>
    <scope>NUCLEOTIDE SEQUENCE [LARGE SCALE GENOMIC DNA]</scope>
    <source>
        <strain evidence="7 8">NBRC 16267</strain>
    </source>
</reference>
<name>A0A5M3XGR7_9ACTN</name>
<dbReference type="GO" id="GO:0015807">
    <property type="term" value="P:L-amino acid transport"/>
    <property type="evidence" value="ECO:0007669"/>
    <property type="project" value="TreeGrafter"/>
</dbReference>
<dbReference type="PANTHER" id="PTHR43820">
    <property type="entry name" value="HIGH-AFFINITY BRANCHED-CHAIN AMINO ACID TRANSPORT ATP-BINDING PROTEIN LIVF"/>
    <property type="match status" value="1"/>
</dbReference>
<evidence type="ECO:0000256" key="5">
    <source>
        <dbReference type="ARBA" id="ARBA00022970"/>
    </source>
</evidence>
<dbReference type="InterPro" id="IPR003439">
    <property type="entry name" value="ABC_transporter-like_ATP-bd"/>
</dbReference>
<dbReference type="RefSeq" id="WP_155342463.1">
    <property type="nucleotide sequence ID" value="NZ_BAAAHM010000001.1"/>
</dbReference>
<dbReference type="InterPro" id="IPR003593">
    <property type="entry name" value="AAA+_ATPase"/>
</dbReference>
<organism evidence="7 8">
    <name type="scientific">Acrocarpospora pleiomorpha</name>
    <dbReference type="NCBI Taxonomy" id="90975"/>
    <lineage>
        <taxon>Bacteria</taxon>
        <taxon>Bacillati</taxon>
        <taxon>Actinomycetota</taxon>
        <taxon>Actinomycetes</taxon>
        <taxon>Streptosporangiales</taxon>
        <taxon>Streptosporangiaceae</taxon>
        <taxon>Acrocarpospora</taxon>
    </lineage>
</organism>
<dbReference type="InterPro" id="IPR017871">
    <property type="entry name" value="ABC_transporter-like_CS"/>
</dbReference>
<dbReference type="InterPro" id="IPR027417">
    <property type="entry name" value="P-loop_NTPase"/>
</dbReference>
<dbReference type="Gene3D" id="3.40.50.300">
    <property type="entry name" value="P-loop containing nucleotide triphosphate hydrolases"/>
    <property type="match status" value="1"/>
</dbReference>
<dbReference type="Proteomes" id="UP000377595">
    <property type="component" value="Unassembled WGS sequence"/>
</dbReference>
<comment type="similarity">
    <text evidence="1">Belongs to the ABC transporter superfamily.</text>
</comment>
<dbReference type="Pfam" id="PF00005">
    <property type="entry name" value="ABC_tran"/>
    <property type="match status" value="1"/>
</dbReference>
<dbReference type="OrthoDB" id="9776369at2"/>
<evidence type="ECO:0000256" key="3">
    <source>
        <dbReference type="ARBA" id="ARBA00022741"/>
    </source>
</evidence>
<keyword evidence="3" id="KW-0547">Nucleotide-binding</keyword>
<accession>A0A5M3XGR7</accession>
<evidence type="ECO:0000259" key="6">
    <source>
        <dbReference type="PROSITE" id="PS50893"/>
    </source>
</evidence>
<dbReference type="PROSITE" id="PS00211">
    <property type="entry name" value="ABC_TRANSPORTER_1"/>
    <property type="match status" value="1"/>
</dbReference>
<dbReference type="PROSITE" id="PS50893">
    <property type="entry name" value="ABC_TRANSPORTER_2"/>
    <property type="match status" value="1"/>
</dbReference>
<dbReference type="InterPro" id="IPR052156">
    <property type="entry name" value="BCAA_Transport_ATP-bd_LivF"/>
</dbReference>
<gene>
    <name evidence="7" type="primary">braG</name>
    <name evidence="7" type="ORF">Aple_001630</name>
</gene>
<dbReference type="CDD" id="cd03224">
    <property type="entry name" value="ABC_TM1139_LivF_branched"/>
    <property type="match status" value="1"/>
</dbReference>
<evidence type="ECO:0000256" key="4">
    <source>
        <dbReference type="ARBA" id="ARBA00022840"/>
    </source>
</evidence>
<evidence type="ECO:0000256" key="1">
    <source>
        <dbReference type="ARBA" id="ARBA00005417"/>
    </source>
</evidence>
<evidence type="ECO:0000256" key="2">
    <source>
        <dbReference type="ARBA" id="ARBA00022448"/>
    </source>
</evidence>
<dbReference type="GO" id="GO:0016887">
    <property type="term" value="F:ATP hydrolysis activity"/>
    <property type="evidence" value="ECO:0007669"/>
    <property type="project" value="InterPro"/>
</dbReference>
<dbReference type="SMART" id="SM00382">
    <property type="entry name" value="AAA"/>
    <property type="match status" value="1"/>
</dbReference>
<evidence type="ECO:0000313" key="8">
    <source>
        <dbReference type="Proteomes" id="UP000377595"/>
    </source>
</evidence>
<dbReference type="AlphaFoldDB" id="A0A5M3XGR7"/>
<evidence type="ECO:0000313" key="7">
    <source>
        <dbReference type="EMBL" id="GES17268.1"/>
    </source>
</evidence>
<keyword evidence="5" id="KW-0029">Amino-acid transport</keyword>
<dbReference type="EMBL" id="BLAF01000004">
    <property type="protein sequence ID" value="GES17268.1"/>
    <property type="molecule type" value="Genomic_DNA"/>
</dbReference>
<dbReference type="SUPFAM" id="SSF52540">
    <property type="entry name" value="P-loop containing nucleoside triphosphate hydrolases"/>
    <property type="match status" value="1"/>
</dbReference>
<dbReference type="PANTHER" id="PTHR43820:SF4">
    <property type="entry name" value="HIGH-AFFINITY BRANCHED-CHAIN AMINO ACID TRANSPORT ATP-BINDING PROTEIN LIVF"/>
    <property type="match status" value="1"/>
</dbReference>
<dbReference type="GO" id="GO:0015658">
    <property type="term" value="F:branched-chain amino acid transmembrane transporter activity"/>
    <property type="evidence" value="ECO:0007669"/>
    <property type="project" value="TreeGrafter"/>
</dbReference>
<sequence>MTELYLRVENLVSGYGDLTVLRDVALSASPGKITVVLGANGAGKTTLLSTITGVVKAQAGTIELLGQDVTRTPTHLRVRQGLALVQEGKRVFRQRTVEENLALGGRHLGRRDRAAAIEVAYRRFPVLKDKSRQKAALLSGGQQQMLAIAQALVPEPEVLMLDEPSAGLAPVIVKELLATVRTLRDEGKAVVLVEQLVGEALSVADQVLVLNRGHVVIDEPASAVTEDDVRAIYLGVGAMTT</sequence>
<keyword evidence="8" id="KW-1185">Reference proteome</keyword>